<dbReference type="CDD" id="cd00565">
    <property type="entry name" value="Ubl_ThiS"/>
    <property type="match status" value="1"/>
</dbReference>
<dbReference type="NCBIfam" id="TIGR01683">
    <property type="entry name" value="thiS"/>
    <property type="match status" value="1"/>
</dbReference>
<dbReference type="InterPro" id="IPR016155">
    <property type="entry name" value="Mopterin_synth/thiamin_S_b"/>
</dbReference>
<dbReference type="InterPro" id="IPR010035">
    <property type="entry name" value="Thi_S"/>
</dbReference>
<dbReference type="STRING" id="1121352.GCA_000620925_01163"/>
<reference evidence="1 2" key="1">
    <citation type="submission" date="2018-11" db="EMBL/GenBank/DDBJ databases">
        <title>Genomes From Bacteria Associated with the Canine Oral Cavity: a Test Case for Automated Genome-Based Taxonomic Assignment.</title>
        <authorList>
            <person name="Coil D.A."/>
            <person name="Jospin G."/>
            <person name="Darling A.E."/>
            <person name="Wallis C."/>
            <person name="Davis I.J."/>
            <person name="Harris S."/>
            <person name="Eisen J.A."/>
            <person name="Holcombe L.J."/>
            <person name="O'Flynn C."/>
        </authorList>
    </citation>
    <scope>NUCLEOTIDE SEQUENCE [LARGE SCALE GENOMIC DNA]</scope>
    <source>
        <strain evidence="1 2">COT-280</strain>
    </source>
</reference>
<name>A0A3P2A423_9NEIS</name>
<comment type="caution">
    <text evidence="1">The sequence shown here is derived from an EMBL/GenBank/DDBJ whole genome shotgun (WGS) entry which is preliminary data.</text>
</comment>
<keyword evidence="2" id="KW-1185">Reference proteome</keyword>
<dbReference type="InterPro" id="IPR012675">
    <property type="entry name" value="Beta-grasp_dom_sf"/>
</dbReference>
<dbReference type="PANTHER" id="PTHR34472:SF1">
    <property type="entry name" value="SULFUR CARRIER PROTEIN THIS"/>
    <property type="match status" value="1"/>
</dbReference>
<dbReference type="Proteomes" id="UP000269923">
    <property type="component" value="Unassembled WGS sequence"/>
</dbReference>
<dbReference type="AlphaFoldDB" id="A0A3P2A423"/>
<dbReference type="Gene3D" id="3.10.20.30">
    <property type="match status" value="1"/>
</dbReference>
<dbReference type="Pfam" id="PF02597">
    <property type="entry name" value="ThiS"/>
    <property type="match status" value="1"/>
</dbReference>
<organism evidence="1 2">
    <name type="scientific">Conchiformibius steedae</name>
    <dbReference type="NCBI Taxonomy" id="153493"/>
    <lineage>
        <taxon>Bacteria</taxon>
        <taxon>Pseudomonadati</taxon>
        <taxon>Pseudomonadota</taxon>
        <taxon>Betaproteobacteria</taxon>
        <taxon>Neisseriales</taxon>
        <taxon>Neisseriaceae</taxon>
        <taxon>Conchiformibius</taxon>
    </lineage>
</organism>
<dbReference type="EMBL" id="RQYC01000026">
    <property type="protein sequence ID" value="RRD88980.1"/>
    <property type="molecule type" value="Genomic_DNA"/>
</dbReference>
<proteinExistence type="predicted"/>
<dbReference type="InterPro" id="IPR003749">
    <property type="entry name" value="ThiS/MoaD-like"/>
</dbReference>
<dbReference type="PANTHER" id="PTHR34472">
    <property type="entry name" value="SULFUR CARRIER PROTEIN THIS"/>
    <property type="match status" value="1"/>
</dbReference>
<sequence length="65" mass="6807">MPRILINGECHDFNGNTLAQLLAQLQPDAPFAAAVNTVFVPRGDYAQTQLAEGDKVDIVAPVGGG</sequence>
<dbReference type="RefSeq" id="WP_034333802.1">
    <property type="nucleotide sequence ID" value="NZ_CP059563.1"/>
</dbReference>
<dbReference type="SUPFAM" id="SSF54285">
    <property type="entry name" value="MoaD/ThiS"/>
    <property type="match status" value="1"/>
</dbReference>
<dbReference type="OrthoDB" id="9800283at2"/>
<gene>
    <name evidence="1" type="primary">thiS</name>
    <name evidence="1" type="ORF">EII21_10380</name>
</gene>
<protein>
    <submittedName>
        <fullName evidence="1">Sulfur carrier protein ThiS</fullName>
    </submittedName>
</protein>
<evidence type="ECO:0000313" key="1">
    <source>
        <dbReference type="EMBL" id="RRD88980.1"/>
    </source>
</evidence>
<evidence type="ECO:0000313" key="2">
    <source>
        <dbReference type="Proteomes" id="UP000269923"/>
    </source>
</evidence>
<accession>A0A3P2A423</accession>